<comment type="caution">
    <text evidence="1">The sequence shown here is derived from an EMBL/GenBank/DDBJ whole genome shotgun (WGS) entry which is preliminary data.</text>
</comment>
<name>A0A2C5V6N7_PSEPU</name>
<dbReference type="RefSeq" id="WP_098965114.1">
    <property type="nucleotide sequence ID" value="NZ_PDKZ01000002.1"/>
</dbReference>
<evidence type="ECO:0000313" key="2">
    <source>
        <dbReference type="Proteomes" id="UP000222460"/>
    </source>
</evidence>
<accession>A0A2C5V6N7</accession>
<reference evidence="2" key="1">
    <citation type="submission" date="2017-10" db="EMBL/GenBank/DDBJ databases">
        <title>FDA dAtabase for Regulatory Grade micrObial Sequences (FDA-ARGOS): Supporting development and validation of Infectious Disease Dx tests.</title>
        <authorList>
            <person name="Goldberg B."/>
            <person name="Campos J."/>
            <person name="Tallon L."/>
            <person name="Sadzewicz L."/>
            <person name="Ott S."/>
            <person name="Zhao X."/>
            <person name="Nagaraj S."/>
            <person name="Vavikolanu K."/>
            <person name="Aluvathingal J."/>
            <person name="Nadendla S."/>
            <person name="Geyer C."/>
            <person name="Sichtig H."/>
        </authorList>
    </citation>
    <scope>NUCLEOTIDE SEQUENCE [LARGE SCALE GENOMIC DNA]</scope>
    <source>
        <strain evidence="2">FDAARGOS_376</strain>
    </source>
</reference>
<dbReference type="AlphaFoldDB" id="A0A2C5V6N7"/>
<proteinExistence type="predicted"/>
<dbReference type="Proteomes" id="UP000222460">
    <property type="component" value="Unassembled WGS sequence"/>
</dbReference>
<gene>
    <name evidence="1" type="ORF">CRX57_08545</name>
</gene>
<organism evidence="1 2">
    <name type="scientific">Pseudomonas putida</name>
    <name type="common">Arthrobacter siderocapsulatus</name>
    <dbReference type="NCBI Taxonomy" id="303"/>
    <lineage>
        <taxon>Bacteria</taxon>
        <taxon>Pseudomonadati</taxon>
        <taxon>Pseudomonadota</taxon>
        <taxon>Gammaproteobacteria</taxon>
        <taxon>Pseudomonadales</taxon>
        <taxon>Pseudomonadaceae</taxon>
        <taxon>Pseudomonas</taxon>
    </lineage>
</organism>
<dbReference type="EMBL" id="PDKZ01000002">
    <property type="protein sequence ID" value="PHH40219.1"/>
    <property type="molecule type" value="Genomic_DNA"/>
</dbReference>
<sequence length="172" mass="19883">MANRSKKVVLSTRIAPYLKSGLELCARARNMKIVETIEELIEHALMTNSIDSPFPDKNGVRGKASVLSVVEWLWNDDPIIYTLRLGFISDQLVDRETYVVCAETTTARFKGDFDLFEEPRKRATYQDVYKTTALNIEKIREEWEDLCAYAKFVEANKPMKIDYEDFLRMAKG</sequence>
<protein>
    <submittedName>
        <fullName evidence="1">Uncharacterized protein</fullName>
    </submittedName>
</protein>
<evidence type="ECO:0000313" key="1">
    <source>
        <dbReference type="EMBL" id="PHH40219.1"/>
    </source>
</evidence>